<comment type="caution">
    <text evidence="3">Lacks conserved residue(s) required for the propagation of feature annotation.</text>
</comment>
<feature type="compositionally biased region" description="Low complexity" evidence="4">
    <location>
        <begin position="58"/>
        <end position="70"/>
    </location>
</feature>
<keyword evidence="2" id="KW-0804">Transcription</keyword>
<feature type="short sequence motif" description="VHIID" evidence="3">
    <location>
        <begin position="306"/>
        <end position="310"/>
    </location>
</feature>
<evidence type="ECO:0000313" key="8">
    <source>
        <dbReference type="RefSeq" id="XP_031406220.1"/>
    </source>
</evidence>
<dbReference type="GeneID" id="116214877"/>
<dbReference type="PANTHER" id="PTHR31636">
    <property type="entry name" value="OSJNBA0084A10.13 PROTEIN-RELATED"/>
    <property type="match status" value="1"/>
</dbReference>
<feature type="region of interest" description="SAW" evidence="3">
    <location>
        <begin position="494"/>
        <end position="568"/>
    </location>
</feature>
<dbReference type="EMBL" id="MTKT01000790">
    <property type="protein sequence ID" value="OWM88716.1"/>
    <property type="molecule type" value="Genomic_DNA"/>
</dbReference>
<evidence type="ECO:0000313" key="9">
    <source>
        <dbReference type="RefSeq" id="XP_031406221.1"/>
    </source>
</evidence>
<proteinExistence type="inferred from homology"/>
<evidence type="ECO:0000256" key="4">
    <source>
        <dbReference type="SAM" id="MobiDB-lite"/>
    </source>
</evidence>
<keyword evidence="1" id="KW-0805">Transcription regulation</keyword>
<gene>
    <name evidence="8 9" type="primary">LOC116214877</name>
    <name evidence="5" type="ORF">CDL15_Pgr002483</name>
</gene>
<evidence type="ECO:0000313" key="7">
    <source>
        <dbReference type="Proteomes" id="UP000515151"/>
    </source>
</evidence>
<comment type="similarity">
    <text evidence="3">Belongs to the GRAS family.</text>
</comment>
<evidence type="ECO:0000256" key="1">
    <source>
        <dbReference type="ARBA" id="ARBA00023015"/>
    </source>
</evidence>
<dbReference type="InterPro" id="IPR005202">
    <property type="entry name" value="TF_GRAS"/>
</dbReference>
<feature type="region of interest" description="Leucine repeat II (LRII)" evidence="3">
    <location>
        <begin position="356"/>
        <end position="388"/>
    </location>
</feature>
<reference evidence="8 9" key="4">
    <citation type="submission" date="2025-04" db="UniProtKB">
        <authorList>
            <consortium name="RefSeq"/>
        </authorList>
    </citation>
    <scope>IDENTIFICATION</scope>
    <source>
        <tissue evidence="8 9">Leaf</tissue>
    </source>
</reference>
<reference evidence="6" key="1">
    <citation type="journal article" date="2017" name="Plant J.">
        <title>The pomegranate (Punica granatum L.) genome and the genomics of punicalagin biosynthesis.</title>
        <authorList>
            <person name="Qin G."/>
            <person name="Xu C."/>
            <person name="Ming R."/>
            <person name="Tang H."/>
            <person name="Guyot R."/>
            <person name="Kramer E.M."/>
            <person name="Hu Y."/>
            <person name="Yi X."/>
            <person name="Qi Y."/>
            <person name="Xu X."/>
            <person name="Gao Z."/>
            <person name="Pan H."/>
            <person name="Jian J."/>
            <person name="Tian Y."/>
            <person name="Yue Z."/>
            <person name="Xu Y."/>
        </authorList>
    </citation>
    <scope>NUCLEOTIDE SEQUENCE [LARGE SCALE GENOMIC DNA]</scope>
    <source>
        <strain evidence="6">cv. Dabenzi</strain>
    </source>
</reference>
<feature type="compositionally biased region" description="Polar residues" evidence="4">
    <location>
        <begin position="71"/>
        <end position="93"/>
    </location>
</feature>
<protein>
    <submittedName>
        <fullName evidence="8 9">Scarecrow-like protein 21</fullName>
    </submittedName>
</protein>
<dbReference type="OrthoDB" id="1910309at2759"/>
<reference evidence="7" key="3">
    <citation type="journal article" date="2020" name="Plant Biotechnol. J.">
        <title>The pomegranate (Punica granatum L.) draft genome dissects genetic divergence between soft- and hard-seeded cultivars.</title>
        <authorList>
            <person name="Luo X."/>
            <person name="Li H."/>
            <person name="Wu Z."/>
            <person name="Yao W."/>
            <person name="Zhao P."/>
            <person name="Cao D."/>
            <person name="Yu H."/>
            <person name="Li K."/>
            <person name="Poudel K."/>
            <person name="Zhao D."/>
            <person name="Zhang F."/>
            <person name="Xia X."/>
            <person name="Chen L."/>
            <person name="Wang Q."/>
            <person name="Jing D."/>
            <person name="Cao S."/>
        </authorList>
    </citation>
    <scope>NUCLEOTIDE SEQUENCE [LARGE SCALE GENOMIC DNA]</scope>
</reference>
<dbReference type="AlphaFoldDB" id="A0A218XVP8"/>
<feature type="compositionally biased region" description="Polar residues" evidence="4">
    <location>
        <begin position="103"/>
        <end position="115"/>
    </location>
</feature>
<dbReference type="Pfam" id="PF03514">
    <property type="entry name" value="GRAS"/>
    <property type="match status" value="1"/>
</dbReference>
<organism evidence="5 6">
    <name type="scientific">Punica granatum</name>
    <name type="common">Pomegranate</name>
    <dbReference type="NCBI Taxonomy" id="22663"/>
    <lineage>
        <taxon>Eukaryota</taxon>
        <taxon>Viridiplantae</taxon>
        <taxon>Streptophyta</taxon>
        <taxon>Embryophyta</taxon>
        <taxon>Tracheophyta</taxon>
        <taxon>Spermatophyta</taxon>
        <taxon>Magnoliopsida</taxon>
        <taxon>eudicotyledons</taxon>
        <taxon>Gunneridae</taxon>
        <taxon>Pentapetalae</taxon>
        <taxon>rosids</taxon>
        <taxon>malvids</taxon>
        <taxon>Myrtales</taxon>
        <taxon>Lythraceae</taxon>
        <taxon>Punica</taxon>
    </lineage>
</organism>
<dbReference type="RefSeq" id="XP_031406221.1">
    <property type="nucleotide sequence ID" value="XM_031550361.1"/>
</dbReference>
<feature type="region of interest" description="Disordered" evidence="4">
    <location>
        <begin position="56"/>
        <end position="115"/>
    </location>
</feature>
<keyword evidence="7" id="KW-1185">Reference proteome</keyword>
<feature type="region of interest" description="VHIID" evidence="3">
    <location>
        <begin position="275"/>
        <end position="340"/>
    </location>
</feature>
<dbReference type="Proteomes" id="UP000515151">
    <property type="component" value="Chromosome 7"/>
</dbReference>
<dbReference type="RefSeq" id="XP_031406220.1">
    <property type="nucleotide sequence ID" value="XM_031550360.1"/>
</dbReference>
<sequence length="568" mass="63766">MESQKLFAYGLTGTGLSYSASHPPFPSIPSRLFPPFKFDFGSSPNSPFLTHHESEAFSTLSSSQEQHSSSDNNFSAFSPSSDHSLETSSSNLHRPSGLPVGSYRQNLPCRTSLSRDGNYSQNMKYALLELETALMNTDEDDEVTAPNASIRTRNIPLQQSTQPQGCISHRRPAEDMRVEKRHKVIKESPIQDFKPSDLKQLLIACAKALEDEDFNGFENVVEKAREAVSVSGEPIQRVGAYLIKGLVARKESSGSNIYKALKCKEPDSKDLLSYMHILYEICPYLKFGYMAANGAIAEACRNEDYIHIIDFQIAQGTQWVTLLQALAARPGGPPHVRITGIDDPVSKFARGVGLEAVGRRLYAICEQFKIPLEFNGIPVFAPQVKREMLDIRPGEALAVNFSLQLHHTPDEGVDVNNPRDGLLRLVKSLSPKVTTLVEQESNTNTTPFLTRFIETFEYYLAMFESIDVALSRDRKERIDVEQHCLARDIVNIVACEGKERGERHELFGKWKSRFTMAGFRQYPLSSYVNSVISSLLKRYSEHYTLEEKDGAMLLGWKDRKLISASAWH</sequence>
<reference evidence="5" key="2">
    <citation type="submission" date="2017-06" db="EMBL/GenBank/DDBJ databases">
        <title>The pomegranate genome and the genomics of punicalagin biosynthesis.</title>
        <authorList>
            <person name="Xu C."/>
        </authorList>
    </citation>
    <scope>NUCLEOTIDE SEQUENCE [LARGE SCALE GENOMIC DNA]</scope>
    <source>
        <tissue evidence="5">Fresh leaf</tissue>
    </source>
</reference>
<evidence type="ECO:0000313" key="5">
    <source>
        <dbReference type="EMBL" id="OWM88716.1"/>
    </source>
</evidence>
<evidence type="ECO:0000256" key="2">
    <source>
        <dbReference type="ARBA" id="ARBA00023163"/>
    </source>
</evidence>
<name>A0A218XVP8_PUNGR</name>
<evidence type="ECO:0000256" key="3">
    <source>
        <dbReference type="PROSITE-ProRule" id="PRU01191"/>
    </source>
</evidence>
<accession>A0A218XVP8</accession>
<dbReference type="Proteomes" id="UP000197138">
    <property type="component" value="Unassembled WGS sequence"/>
</dbReference>
<evidence type="ECO:0000313" key="6">
    <source>
        <dbReference type="Proteomes" id="UP000197138"/>
    </source>
</evidence>
<feature type="region of interest" description="Leucine repeat I (LRI)" evidence="3">
    <location>
        <begin position="196"/>
        <end position="256"/>
    </location>
</feature>
<dbReference type="PROSITE" id="PS50985">
    <property type="entry name" value="GRAS"/>
    <property type="match status" value="1"/>
</dbReference>